<organism evidence="1 2">
    <name type="scientific">Magallana gigas</name>
    <name type="common">Pacific oyster</name>
    <name type="synonym">Crassostrea gigas</name>
    <dbReference type="NCBI Taxonomy" id="29159"/>
    <lineage>
        <taxon>Eukaryota</taxon>
        <taxon>Metazoa</taxon>
        <taxon>Spiralia</taxon>
        <taxon>Lophotrochozoa</taxon>
        <taxon>Mollusca</taxon>
        <taxon>Bivalvia</taxon>
        <taxon>Autobranchia</taxon>
        <taxon>Pteriomorphia</taxon>
        <taxon>Ostreida</taxon>
        <taxon>Ostreoidea</taxon>
        <taxon>Ostreidae</taxon>
        <taxon>Magallana</taxon>
    </lineage>
</organism>
<accession>A0A8W8NG59</accession>
<evidence type="ECO:0000313" key="1">
    <source>
        <dbReference type="EnsemblMetazoa" id="G6031.1:cds"/>
    </source>
</evidence>
<reference evidence="1" key="1">
    <citation type="submission" date="2022-08" db="UniProtKB">
        <authorList>
            <consortium name="EnsemblMetazoa"/>
        </authorList>
    </citation>
    <scope>IDENTIFICATION</scope>
    <source>
        <strain evidence="1">05x7-T-G4-1.051#20</strain>
    </source>
</reference>
<dbReference type="EnsemblMetazoa" id="G6031.1">
    <property type="protein sequence ID" value="G6031.1:cds"/>
    <property type="gene ID" value="G6031"/>
</dbReference>
<proteinExistence type="predicted"/>
<name>A0A8W8NG59_MAGGI</name>
<dbReference type="Proteomes" id="UP000005408">
    <property type="component" value="Unassembled WGS sequence"/>
</dbReference>
<dbReference type="PANTHER" id="PTHR36981">
    <property type="entry name" value="ZGC:195170"/>
    <property type="match status" value="1"/>
</dbReference>
<evidence type="ECO:0000313" key="2">
    <source>
        <dbReference type="Proteomes" id="UP000005408"/>
    </source>
</evidence>
<keyword evidence="2" id="KW-1185">Reference proteome</keyword>
<dbReference type="AlphaFoldDB" id="A0A8W8NG59"/>
<dbReference type="PANTHER" id="PTHR36981:SF1">
    <property type="entry name" value="P2X PURINORECEPTOR 7 INTRACELLULAR DOMAIN-CONTAINING PROTEIN"/>
    <property type="match status" value="1"/>
</dbReference>
<protein>
    <submittedName>
        <fullName evidence="1">Uncharacterized protein</fullName>
    </submittedName>
</protein>
<sequence length="107" mass="12441">MECTCCAEFSLVGQIRESSELECITEHETFRDNCLNARVLEVSLHEYIQREGPLDDNEPINERFVIWIWHRLGRGNRKVLPACVVTAIRRTFPSENYTGFRESHLAS</sequence>